<evidence type="ECO:0000256" key="7">
    <source>
        <dbReference type="ARBA" id="ARBA00022840"/>
    </source>
</evidence>
<keyword evidence="4" id="KW-0997">Cell inner membrane</keyword>
<dbReference type="InterPro" id="IPR036640">
    <property type="entry name" value="ABC1_TM_sf"/>
</dbReference>
<feature type="domain" description="ABC transmembrane type-1" evidence="14">
    <location>
        <begin position="67"/>
        <end position="351"/>
    </location>
</feature>
<comment type="subcellular location">
    <subcellularLocation>
        <location evidence="1">Cell membrane</location>
        <topology evidence="1">Multi-pass membrane protein</topology>
    </subcellularLocation>
</comment>
<evidence type="ECO:0000313" key="16">
    <source>
        <dbReference type="Proteomes" id="UP000007437"/>
    </source>
</evidence>
<dbReference type="GO" id="GO:0005524">
    <property type="term" value="F:ATP binding"/>
    <property type="evidence" value="ECO:0007669"/>
    <property type="project" value="UniProtKB-KW"/>
</dbReference>
<evidence type="ECO:0000256" key="8">
    <source>
        <dbReference type="ARBA" id="ARBA00022967"/>
    </source>
</evidence>
<dbReference type="SMART" id="SM00382">
    <property type="entry name" value="AAA"/>
    <property type="match status" value="1"/>
</dbReference>
<dbReference type="Pfam" id="PF00664">
    <property type="entry name" value="ABC_membrane"/>
    <property type="match status" value="1"/>
</dbReference>
<evidence type="ECO:0000256" key="1">
    <source>
        <dbReference type="ARBA" id="ARBA00004651"/>
    </source>
</evidence>
<dbReference type="PROSITE" id="PS50929">
    <property type="entry name" value="ABC_TM1F"/>
    <property type="match status" value="1"/>
</dbReference>
<evidence type="ECO:0000256" key="2">
    <source>
        <dbReference type="ARBA" id="ARBA00022448"/>
    </source>
</evidence>
<dbReference type="GO" id="GO:0015421">
    <property type="term" value="F:ABC-type oligopeptide transporter activity"/>
    <property type="evidence" value="ECO:0007669"/>
    <property type="project" value="TreeGrafter"/>
</dbReference>
<evidence type="ECO:0000259" key="13">
    <source>
        <dbReference type="PROSITE" id="PS50893"/>
    </source>
</evidence>
<keyword evidence="6" id="KW-0547">Nucleotide-binding</keyword>
<feature type="transmembrane region" description="Helical" evidence="12">
    <location>
        <begin position="208"/>
        <end position="226"/>
    </location>
</feature>
<dbReference type="CDD" id="cd18552">
    <property type="entry name" value="ABC_6TM_MsbA_like"/>
    <property type="match status" value="1"/>
</dbReference>
<evidence type="ECO:0000256" key="6">
    <source>
        <dbReference type="ARBA" id="ARBA00022741"/>
    </source>
</evidence>
<dbReference type="RefSeq" id="WP_013435958.1">
    <property type="nucleotide sequence ID" value="NC_014722.1"/>
</dbReference>
<dbReference type="InterPro" id="IPR011527">
    <property type="entry name" value="ABC1_TM_dom"/>
</dbReference>
<dbReference type="Gene3D" id="3.40.50.300">
    <property type="entry name" value="P-loop containing nucleotide triphosphate hydrolases"/>
    <property type="match status" value="1"/>
</dbReference>
<dbReference type="InterPro" id="IPR003593">
    <property type="entry name" value="AAA+_ATPase"/>
</dbReference>
<feature type="transmembrane region" description="Helical" evidence="12">
    <location>
        <begin position="285"/>
        <end position="313"/>
    </location>
</feature>
<dbReference type="Gene3D" id="1.20.1560.10">
    <property type="entry name" value="ABC transporter type 1, transmembrane domain"/>
    <property type="match status" value="1"/>
</dbReference>
<dbReference type="PANTHER" id="PTHR43394:SF1">
    <property type="entry name" value="ATP-BINDING CASSETTE SUB-FAMILY B MEMBER 10, MITOCHONDRIAL"/>
    <property type="match status" value="1"/>
</dbReference>
<feature type="transmembrane region" description="Helical" evidence="12">
    <location>
        <begin position="325"/>
        <end position="343"/>
    </location>
</feature>
<evidence type="ECO:0000256" key="11">
    <source>
        <dbReference type="ARBA" id="ARBA00023136"/>
    </source>
</evidence>
<dbReference type="GO" id="GO:0016887">
    <property type="term" value="F:ATP hydrolysis activity"/>
    <property type="evidence" value="ECO:0007669"/>
    <property type="project" value="InterPro"/>
</dbReference>
<feature type="transmembrane region" description="Helical" evidence="12">
    <location>
        <begin position="106"/>
        <end position="134"/>
    </location>
</feature>
<dbReference type="eggNOG" id="COG1132">
    <property type="taxonomic scope" value="Bacteria"/>
</dbReference>
<reference evidence="15 16" key="1">
    <citation type="journal article" date="2011" name="J. Bacteriol.">
        <title>Complete genome sequence of Burkholderia rhizoxinica, an endosymbiont of Rhizopus microsporus.</title>
        <authorList>
            <person name="Lackner G."/>
            <person name="Moebius N."/>
            <person name="Partida-Martinez L."/>
            <person name="Hertweck C."/>
        </authorList>
    </citation>
    <scope>NUCLEOTIDE SEQUENCE [LARGE SCALE GENOMIC DNA]</scope>
    <source>
        <strain evidence="16">DSM 19002 / CIP 109453 / HKI 454</strain>
    </source>
</reference>
<keyword evidence="8" id="KW-1278">Translocase</keyword>
<dbReference type="GO" id="GO:0005886">
    <property type="term" value="C:plasma membrane"/>
    <property type="evidence" value="ECO:0007669"/>
    <property type="project" value="UniProtKB-SubCell"/>
</dbReference>
<dbReference type="EMBL" id="FR687359">
    <property type="protein sequence ID" value="CBW75729.1"/>
    <property type="molecule type" value="Genomic_DNA"/>
</dbReference>
<evidence type="ECO:0000259" key="14">
    <source>
        <dbReference type="PROSITE" id="PS50929"/>
    </source>
</evidence>
<dbReference type="SUPFAM" id="SSF52540">
    <property type="entry name" value="P-loop containing nucleoside triphosphate hydrolases"/>
    <property type="match status" value="1"/>
</dbReference>
<protein>
    <submittedName>
        <fullName evidence="15">Phospholipid-lipopolysaccharide ABC transporter</fullName>
    </submittedName>
</protein>
<dbReference type="PROSITE" id="PS00211">
    <property type="entry name" value="ABC_TRANSPORTER_1"/>
    <property type="match status" value="1"/>
</dbReference>
<evidence type="ECO:0000256" key="4">
    <source>
        <dbReference type="ARBA" id="ARBA00022519"/>
    </source>
</evidence>
<keyword evidence="11 12" id="KW-0472">Membrane</keyword>
<gene>
    <name evidence="15" type="ordered locus">RBRH_02470</name>
</gene>
<dbReference type="InterPro" id="IPR011917">
    <property type="entry name" value="ABC_transpr_lipidA"/>
</dbReference>
<evidence type="ECO:0000256" key="10">
    <source>
        <dbReference type="ARBA" id="ARBA00023055"/>
    </source>
</evidence>
<dbReference type="AlphaFoldDB" id="E5AT55"/>
<name>E5AT55_MYCRK</name>
<dbReference type="InterPro" id="IPR039421">
    <property type="entry name" value="Type_1_exporter"/>
</dbReference>
<feature type="domain" description="ABC transporter" evidence="13">
    <location>
        <begin position="383"/>
        <end position="617"/>
    </location>
</feature>
<keyword evidence="10" id="KW-0445">Lipid transport</keyword>
<dbReference type="PROSITE" id="PS50893">
    <property type="entry name" value="ABC_TRANSPORTER_2"/>
    <property type="match status" value="1"/>
</dbReference>
<organism evidence="15 16">
    <name type="scientific">Mycetohabitans rhizoxinica (strain DSM 19002 / CIP 109453 / HKI 454)</name>
    <name type="common">Paraburkholderia rhizoxinica</name>
    <dbReference type="NCBI Taxonomy" id="882378"/>
    <lineage>
        <taxon>Bacteria</taxon>
        <taxon>Pseudomonadati</taxon>
        <taxon>Pseudomonadota</taxon>
        <taxon>Betaproteobacteria</taxon>
        <taxon>Burkholderiales</taxon>
        <taxon>Burkholderiaceae</taxon>
        <taxon>Mycetohabitans</taxon>
    </lineage>
</organism>
<dbReference type="KEGG" id="brh:RBRH_02470"/>
<dbReference type="STRING" id="882378.RBRH_02470"/>
<keyword evidence="3" id="KW-1003">Cell membrane</keyword>
<keyword evidence="2" id="KW-0813">Transport</keyword>
<feature type="transmembrane region" description="Helical" evidence="12">
    <location>
        <begin position="62"/>
        <end position="86"/>
    </location>
</feature>
<evidence type="ECO:0000256" key="5">
    <source>
        <dbReference type="ARBA" id="ARBA00022692"/>
    </source>
</evidence>
<dbReference type="GO" id="GO:0034040">
    <property type="term" value="F:ATPase-coupled lipid transmembrane transporter activity"/>
    <property type="evidence" value="ECO:0007669"/>
    <property type="project" value="InterPro"/>
</dbReference>
<keyword evidence="7" id="KW-0067">ATP-binding</keyword>
<accession>E5AT55</accession>
<evidence type="ECO:0000256" key="12">
    <source>
        <dbReference type="SAM" id="Phobius"/>
    </source>
</evidence>
<dbReference type="NCBIfam" id="TIGR02203">
    <property type="entry name" value="MsbA_lipidA"/>
    <property type="match status" value="1"/>
</dbReference>
<dbReference type="InterPro" id="IPR027417">
    <property type="entry name" value="P-loop_NTPase"/>
</dbReference>
<sequence length="624" mass="68059">MTFSTCYVPNSARALSRSSIRSADTTERIDLTTPENSVASSVAKPVAHVDVLARIGRIVRPYWWAVVLAIVSMGLVAAAEAGIPALLKPLIDKGFGTKDPGSSVRWYVPVAIIGLALGRGLAQYASGYLLSYVLNRALLDLRLQMFQTMLRAPAAFFQRETASTIINAIVFEVNQVLNVLTNVLVTLVRDSLTVVFLLGYLFYLNWRLTLIVAVILPAIGWLVSKINRRLRRLNREQQMLTNQLSYIVEETVGGYKVVKVHNGEPYEMGRFTHMSRRLRGYAMRVAISGGLAQPLTQFLASIALAVVITIAVIQSANDQTTVGGFVAFVTSMLLVISPLKHLIDVNQPLTRGMTAAELIFGLIDEPVENAGGEQKLDRATGSVEFDHVSFDYGATERPTLDDISLKIAPGEMVALAGPSGSGKTTLVNLLPRFFDPTAGRVLIDGVPLPEYRLPDLRKQIAFVSQDVVLFNDTIAANVAYGQPVERDRVDAALRAASLTDAVALMPAGIDTLVGDNGMRLSGGQRQRLAIARAIYKDAPILILDEATSALDSESERHVQAALEVLMRGRTTLVIAHRLSTIERADRILVLDGGRIVEEGTHAELLRRDGLYANLHRIQYQQGAA</sequence>
<dbReference type="Proteomes" id="UP000007437">
    <property type="component" value="Chromosome"/>
</dbReference>
<dbReference type="InterPro" id="IPR003439">
    <property type="entry name" value="ABC_transporter-like_ATP-bd"/>
</dbReference>
<evidence type="ECO:0000256" key="9">
    <source>
        <dbReference type="ARBA" id="ARBA00022989"/>
    </source>
</evidence>
<dbReference type="HOGENOM" id="CLU_000604_84_3_4"/>
<evidence type="ECO:0000313" key="15">
    <source>
        <dbReference type="EMBL" id="CBW75729.1"/>
    </source>
</evidence>
<dbReference type="PANTHER" id="PTHR43394">
    <property type="entry name" value="ATP-DEPENDENT PERMEASE MDL1, MITOCHONDRIAL"/>
    <property type="match status" value="1"/>
</dbReference>
<dbReference type="SUPFAM" id="SSF90123">
    <property type="entry name" value="ABC transporter transmembrane region"/>
    <property type="match status" value="1"/>
</dbReference>
<evidence type="ECO:0000256" key="3">
    <source>
        <dbReference type="ARBA" id="ARBA00022475"/>
    </source>
</evidence>
<keyword evidence="9 12" id="KW-1133">Transmembrane helix</keyword>
<dbReference type="InterPro" id="IPR017871">
    <property type="entry name" value="ABC_transporter-like_CS"/>
</dbReference>
<dbReference type="FunFam" id="3.40.50.300:FF:000221">
    <property type="entry name" value="Multidrug ABC transporter ATP-binding protein"/>
    <property type="match status" value="1"/>
</dbReference>
<keyword evidence="5 12" id="KW-0812">Transmembrane</keyword>
<dbReference type="Pfam" id="PF00005">
    <property type="entry name" value="ABC_tran"/>
    <property type="match status" value="1"/>
</dbReference>
<proteinExistence type="predicted"/>